<evidence type="ECO:0000256" key="3">
    <source>
        <dbReference type="SAM" id="SignalP"/>
    </source>
</evidence>
<reference evidence="4 5" key="1">
    <citation type="journal article" date="2018" name="Front. Microbiol.">
        <title>Genomic and genetic insights into a cosmopolitan fungus, Paecilomyces variotii (Eurotiales).</title>
        <authorList>
            <person name="Urquhart A.S."/>
            <person name="Mondo S.J."/>
            <person name="Makela M.R."/>
            <person name="Hane J.K."/>
            <person name="Wiebenga A."/>
            <person name="He G."/>
            <person name="Mihaltcheva S."/>
            <person name="Pangilinan J."/>
            <person name="Lipzen A."/>
            <person name="Barry K."/>
            <person name="de Vries R.P."/>
            <person name="Grigoriev I.V."/>
            <person name="Idnurm A."/>
        </authorList>
    </citation>
    <scope>NUCLEOTIDE SEQUENCE [LARGE SCALE GENOMIC DNA]</scope>
    <source>
        <strain evidence="4 5">CBS 101075</strain>
    </source>
</reference>
<feature type="region of interest" description="Disordered" evidence="1">
    <location>
        <begin position="149"/>
        <end position="218"/>
    </location>
</feature>
<feature type="region of interest" description="Disordered" evidence="1">
    <location>
        <begin position="391"/>
        <end position="444"/>
    </location>
</feature>
<feature type="compositionally biased region" description="Low complexity" evidence="1">
    <location>
        <begin position="208"/>
        <end position="218"/>
    </location>
</feature>
<feature type="region of interest" description="Disordered" evidence="1">
    <location>
        <begin position="341"/>
        <end position="378"/>
    </location>
</feature>
<proteinExistence type="predicted"/>
<keyword evidence="2" id="KW-1133">Transmembrane helix</keyword>
<sequence length="444" mass="47015">MARSLLHHILAIYLVYSVLDTTTIAAAVSSSEVLALLQRDTGSCPNSFDHCANSKFPADFCCPSSSTCISLDNASSAICCPEGSDCSFIQPITCDIQLQNVTAHPTNSLKTTKLDDSLPKCGDSCCPFGYTCQNDNTCALDKDTSSSATSSANPSTSAAATSSTQTTVATASSETGYTSSVTSETSAPSATPSIAITANPSATDSANPTTTSPYSSTSTWDATSLAGLSTTSPSLTPKCPSFPTKAIIAGFFPGLLCGVIITLLVTICFKRRSRRRVPPVSKIPHIRQRSSDGGIIGISGPIMTEENSFRSDFLRRNGLSRNSVGGRSILHRSRSRVRSLFATGPPKGNIYTTDRSAPPLPVTPPRQIIPQRPPSTESITVFSPEAFASSDVLNPSPYPPRPNTTFTEMIDNVGFKNSDGNPYYRVTETPKPPSQTQSPPRRLA</sequence>
<keyword evidence="3" id="KW-0732">Signal</keyword>
<evidence type="ECO:0008006" key="6">
    <source>
        <dbReference type="Google" id="ProtNLM"/>
    </source>
</evidence>
<keyword evidence="2" id="KW-0812">Transmembrane</keyword>
<name>A0A443I2S3_BYSSP</name>
<accession>A0A443I2S3</accession>
<organism evidence="4 5">
    <name type="scientific">Byssochlamys spectabilis</name>
    <name type="common">Paecilomyces variotii</name>
    <dbReference type="NCBI Taxonomy" id="264951"/>
    <lineage>
        <taxon>Eukaryota</taxon>
        <taxon>Fungi</taxon>
        <taxon>Dikarya</taxon>
        <taxon>Ascomycota</taxon>
        <taxon>Pezizomycotina</taxon>
        <taxon>Eurotiomycetes</taxon>
        <taxon>Eurotiomycetidae</taxon>
        <taxon>Eurotiales</taxon>
        <taxon>Thermoascaceae</taxon>
        <taxon>Paecilomyces</taxon>
    </lineage>
</organism>
<gene>
    <name evidence="4" type="ORF">C8Q69DRAFT_458781</name>
</gene>
<feature type="compositionally biased region" description="Low complexity" evidence="1">
    <location>
        <begin position="149"/>
        <end position="198"/>
    </location>
</feature>
<keyword evidence="5" id="KW-1185">Reference proteome</keyword>
<dbReference type="GeneID" id="39599300"/>
<evidence type="ECO:0000256" key="1">
    <source>
        <dbReference type="SAM" id="MobiDB-lite"/>
    </source>
</evidence>
<dbReference type="RefSeq" id="XP_028488034.1">
    <property type="nucleotide sequence ID" value="XM_028630023.1"/>
</dbReference>
<comment type="caution">
    <text evidence="4">The sequence shown here is derived from an EMBL/GenBank/DDBJ whole genome shotgun (WGS) entry which is preliminary data.</text>
</comment>
<dbReference type="STRING" id="264951.A0A443I2S3"/>
<dbReference type="AlphaFoldDB" id="A0A443I2S3"/>
<keyword evidence="2" id="KW-0472">Membrane</keyword>
<dbReference type="Proteomes" id="UP000283841">
    <property type="component" value="Unassembled WGS sequence"/>
</dbReference>
<dbReference type="EMBL" id="RCNU01000002">
    <property type="protein sequence ID" value="RWQ98389.1"/>
    <property type="molecule type" value="Genomic_DNA"/>
</dbReference>
<protein>
    <recommendedName>
        <fullName evidence="6">GPI transamidase component PIG-S</fullName>
    </recommendedName>
</protein>
<dbReference type="VEuPathDB" id="FungiDB:C8Q69DRAFT_458781"/>
<evidence type="ECO:0000313" key="4">
    <source>
        <dbReference type="EMBL" id="RWQ98389.1"/>
    </source>
</evidence>
<feature type="signal peptide" evidence="3">
    <location>
        <begin position="1"/>
        <end position="25"/>
    </location>
</feature>
<feature type="compositionally biased region" description="Low complexity" evidence="1">
    <location>
        <begin position="434"/>
        <end position="444"/>
    </location>
</feature>
<evidence type="ECO:0000313" key="5">
    <source>
        <dbReference type="Proteomes" id="UP000283841"/>
    </source>
</evidence>
<feature type="transmembrane region" description="Helical" evidence="2">
    <location>
        <begin position="246"/>
        <end position="269"/>
    </location>
</feature>
<feature type="chain" id="PRO_5019125847" description="GPI transamidase component PIG-S" evidence="3">
    <location>
        <begin position="26"/>
        <end position="444"/>
    </location>
</feature>
<evidence type="ECO:0000256" key="2">
    <source>
        <dbReference type="SAM" id="Phobius"/>
    </source>
</evidence>